<feature type="compositionally biased region" description="Basic and acidic residues" evidence="1">
    <location>
        <begin position="70"/>
        <end position="80"/>
    </location>
</feature>
<organism evidence="2 3">
    <name type="scientific">Portunus trituberculatus</name>
    <name type="common">Swimming crab</name>
    <name type="synonym">Neptunus trituberculatus</name>
    <dbReference type="NCBI Taxonomy" id="210409"/>
    <lineage>
        <taxon>Eukaryota</taxon>
        <taxon>Metazoa</taxon>
        <taxon>Ecdysozoa</taxon>
        <taxon>Arthropoda</taxon>
        <taxon>Crustacea</taxon>
        <taxon>Multicrustacea</taxon>
        <taxon>Malacostraca</taxon>
        <taxon>Eumalacostraca</taxon>
        <taxon>Eucarida</taxon>
        <taxon>Decapoda</taxon>
        <taxon>Pleocyemata</taxon>
        <taxon>Brachyura</taxon>
        <taxon>Eubrachyura</taxon>
        <taxon>Portunoidea</taxon>
        <taxon>Portunidae</taxon>
        <taxon>Portuninae</taxon>
        <taxon>Portunus</taxon>
    </lineage>
</organism>
<gene>
    <name evidence="2" type="ORF">E2C01_049448</name>
</gene>
<evidence type="ECO:0000313" key="2">
    <source>
        <dbReference type="EMBL" id="MPC55510.1"/>
    </source>
</evidence>
<evidence type="ECO:0000313" key="3">
    <source>
        <dbReference type="Proteomes" id="UP000324222"/>
    </source>
</evidence>
<dbReference type="Proteomes" id="UP000324222">
    <property type="component" value="Unassembled WGS sequence"/>
</dbReference>
<feature type="compositionally biased region" description="Polar residues" evidence="1">
    <location>
        <begin position="117"/>
        <end position="156"/>
    </location>
</feature>
<protein>
    <submittedName>
        <fullName evidence="2">Uncharacterized protein</fullName>
    </submittedName>
</protein>
<dbReference type="AlphaFoldDB" id="A0A5B7G5K2"/>
<sequence>MIQHKTEIIPQQIKRLVSMHGWWCERRHPSLPDLRGVPAHGGGGVCAAWQGSGRDTLGNTASPAPARPSEGPRRSPEPHAPHAASQFTYNSASLARTSSPHTTHATTKARSEAPRTPTHSLTHANTQGTGRFVSTTAPNTYQRARTISSNNHSGSSPPRRVSGARGALTAS</sequence>
<evidence type="ECO:0000256" key="1">
    <source>
        <dbReference type="SAM" id="MobiDB-lite"/>
    </source>
</evidence>
<reference evidence="2 3" key="1">
    <citation type="submission" date="2019-05" db="EMBL/GenBank/DDBJ databases">
        <title>Another draft genome of Portunus trituberculatus and its Hox gene families provides insights of decapod evolution.</title>
        <authorList>
            <person name="Jeong J.-H."/>
            <person name="Song I."/>
            <person name="Kim S."/>
            <person name="Choi T."/>
            <person name="Kim D."/>
            <person name="Ryu S."/>
            <person name="Kim W."/>
        </authorList>
    </citation>
    <scope>NUCLEOTIDE SEQUENCE [LARGE SCALE GENOMIC DNA]</scope>
    <source>
        <tissue evidence="2">Muscle</tissue>
    </source>
</reference>
<comment type="caution">
    <text evidence="2">The sequence shown here is derived from an EMBL/GenBank/DDBJ whole genome shotgun (WGS) entry which is preliminary data.</text>
</comment>
<keyword evidence="3" id="KW-1185">Reference proteome</keyword>
<feature type="region of interest" description="Disordered" evidence="1">
    <location>
        <begin position="47"/>
        <end position="171"/>
    </location>
</feature>
<accession>A0A5B7G5K2</accession>
<proteinExistence type="predicted"/>
<dbReference type="EMBL" id="VSRR010013240">
    <property type="protein sequence ID" value="MPC55510.1"/>
    <property type="molecule type" value="Genomic_DNA"/>
</dbReference>
<feature type="compositionally biased region" description="Polar residues" evidence="1">
    <location>
        <begin position="85"/>
        <end position="108"/>
    </location>
</feature>
<name>A0A5B7G5K2_PORTR</name>